<evidence type="ECO:0000256" key="11">
    <source>
        <dbReference type="ARBA" id="ARBA00022892"/>
    </source>
</evidence>
<dbReference type="InterPro" id="IPR006689">
    <property type="entry name" value="Small_GTPase_ARF/SAR"/>
</dbReference>
<dbReference type="SMART" id="SM00178">
    <property type="entry name" value="SAR"/>
    <property type="match status" value="1"/>
</dbReference>
<comment type="similarity">
    <text evidence="4 21">Belongs to the small GTPase superfamily. SAR1 family.</text>
</comment>
<sequence length="223" mass="24942">MFILGLDNAGKTTLLHMLKNDRLATLQPTLHPTSEELAIGNVKFTTYDLGGHQQARRLWKEYFPEVNGIVFLVDAQDPERFSESKIELDALLSIEELSKVPFLILGNKIDAPGAVSEEDLRHCLGLYQTTGKPKTRRDGVPHPTTALHLLLLAGCRCEGVRTQRHNVIRNLSSQPHAHTCNLTSSNDSHQRLPHTVATNECTGERQPPKRAPVNGNLQREHDR</sequence>
<evidence type="ECO:0000256" key="18">
    <source>
        <dbReference type="PIRSR" id="PIRSR606687-2"/>
    </source>
</evidence>
<dbReference type="SMART" id="SM00177">
    <property type="entry name" value="ARF"/>
    <property type="match status" value="1"/>
</dbReference>
<feature type="binding site" evidence="18">
    <location>
        <position position="107"/>
    </location>
    <ligand>
        <name>GTP</name>
        <dbReference type="ChEBI" id="CHEBI:37565"/>
    </ligand>
</feature>
<feature type="binding site" evidence="19">
    <location>
        <begin position="5"/>
        <end position="12"/>
    </location>
    <ligand>
        <name>GTP</name>
        <dbReference type="ChEBI" id="CHEBI:37565"/>
    </ligand>
</feature>
<feature type="binding site" evidence="18">
    <location>
        <position position="13"/>
    </location>
    <ligand>
        <name>GTP</name>
        <dbReference type="ChEBI" id="CHEBI:37565"/>
    </ligand>
</feature>
<dbReference type="GO" id="GO:0016192">
    <property type="term" value="P:vesicle-mediated transport"/>
    <property type="evidence" value="ECO:0007669"/>
    <property type="project" value="UniProtKB-KW"/>
</dbReference>
<evidence type="ECO:0000256" key="12">
    <source>
        <dbReference type="ARBA" id="ARBA00022927"/>
    </source>
</evidence>
<dbReference type="GO" id="GO:0003924">
    <property type="term" value="F:GTPase activity"/>
    <property type="evidence" value="ECO:0007669"/>
    <property type="project" value="InterPro"/>
</dbReference>
<evidence type="ECO:0000256" key="6">
    <source>
        <dbReference type="ARBA" id="ARBA00021124"/>
    </source>
</evidence>
<dbReference type="GO" id="GO:0005525">
    <property type="term" value="F:GTP binding"/>
    <property type="evidence" value="ECO:0007669"/>
    <property type="project" value="UniProtKB-KW"/>
</dbReference>
<evidence type="ECO:0000313" key="24">
    <source>
        <dbReference type="Proteomes" id="UP000325313"/>
    </source>
</evidence>
<feature type="binding site" evidence="18">
    <location>
        <position position="8"/>
    </location>
    <ligand>
        <name>GTP</name>
        <dbReference type="ChEBI" id="CHEBI:37565"/>
    </ligand>
</feature>
<dbReference type="GO" id="GO:0005789">
    <property type="term" value="C:endoplasmic reticulum membrane"/>
    <property type="evidence" value="ECO:0007669"/>
    <property type="project" value="UniProtKB-SubCell"/>
</dbReference>
<evidence type="ECO:0000256" key="2">
    <source>
        <dbReference type="ARBA" id="ARBA00004299"/>
    </source>
</evidence>
<evidence type="ECO:0000256" key="9">
    <source>
        <dbReference type="ARBA" id="ARBA00022801"/>
    </source>
</evidence>
<evidence type="ECO:0000256" key="3">
    <source>
        <dbReference type="ARBA" id="ARBA00004397"/>
    </source>
</evidence>
<keyword evidence="17" id="KW-0479">Metal-binding</keyword>
<dbReference type="CDD" id="cd00879">
    <property type="entry name" value="Sar1"/>
    <property type="match status" value="1"/>
</dbReference>
<comment type="subcellular location">
    <subcellularLocation>
        <location evidence="2">Cytoplasmic vesicle</location>
        <location evidence="2">COPII-coated vesicle membrane</location>
        <topology evidence="2">Peripheral membrane protein</topology>
        <orientation evidence="2">Cytoplasmic side</orientation>
    </subcellularLocation>
    <subcellularLocation>
        <location evidence="3">Endoplasmic reticulum membrane</location>
        <topology evidence="3">Peripheral membrane protein</topology>
        <orientation evidence="3">Cytoplasmic side</orientation>
    </subcellularLocation>
    <subcellularLocation>
        <location evidence="1">Golgi apparatus membrane</location>
        <topology evidence="1">Peripheral membrane protein</topology>
        <orientation evidence="1">Cytoplasmic side</orientation>
    </subcellularLocation>
</comment>
<feature type="binding site" evidence="18">
    <location>
        <position position="11"/>
    </location>
    <ligand>
        <name>GTP</name>
        <dbReference type="ChEBI" id="CHEBI:37565"/>
    </ligand>
</feature>
<dbReference type="Proteomes" id="UP000325313">
    <property type="component" value="Unassembled WGS sequence"/>
</dbReference>
<keyword evidence="11 21" id="KW-0931">ER-Golgi transport</keyword>
<reference evidence="23 24" key="1">
    <citation type="submission" date="2019-05" db="EMBL/GenBank/DDBJ databases">
        <title>Emergence of the Ug99 lineage of the wheat stem rust pathogen through somatic hybridization.</title>
        <authorList>
            <person name="Li F."/>
            <person name="Upadhyaya N.M."/>
            <person name="Sperschneider J."/>
            <person name="Matny O."/>
            <person name="Nguyen-Phuc H."/>
            <person name="Mago R."/>
            <person name="Raley C."/>
            <person name="Miller M.E."/>
            <person name="Silverstein K.A.T."/>
            <person name="Henningsen E."/>
            <person name="Hirsch C.D."/>
            <person name="Visser B."/>
            <person name="Pretorius Z.A."/>
            <person name="Steffenson B.J."/>
            <person name="Schwessinger B."/>
            <person name="Dodds P.N."/>
            <person name="Figueroa M."/>
        </authorList>
    </citation>
    <scope>NUCLEOTIDE SEQUENCE [LARGE SCALE GENOMIC DNA]</scope>
    <source>
        <strain evidence="23 24">Ug99</strain>
    </source>
</reference>
<evidence type="ECO:0000256" key="21">
    <source>
        <dbReference type="RuleBase" id="RU003926"/>
    </source>
</evidence>
<evidence type="ECO:0000256" key="7">
    <source>
        <dbReference type="ARBA" id="ARBA00022448"/>
    </source>
</evidence>
<keyword evidence="17" id="KW-0460">Magnesium</keyword>
<proteinExistence type="inferred from homology"/>
<feature type="binding site" evidence="20">
    <location>
        <position position="12"/>
    </location>
    <ligand>
        <name>Mg(2+)</name>
        <dbReference type="ChEBI" id="CHEBI:18420"/>
    </ligand>
</feature>
<dbReference type="PRINTS" id="PR00328">
    <property type="entry name" value="SAR1GTPBP"/>
</dbReference>
<dbReference type="Pfam" id="PF00025">
    <property type="entry name" value="Arf"/>
    <property type="match status" value="1"/>
</dbReference>
<dbReference type="GO" id="GO:0046872">
    <property type="term" value="F:metal ion binding"/>
    <property type="evidence" value="ECO:0007669"/>
    <property type="project" value="UniProtKB-KW"/>
</dbReference>
<dbReference type="InterPro" id="IPR005225">
    <property type="entry name" value="Small_GTP-bd"/>
</dbReference>
<feature type="binding site" evidence="18">
    <location>
        <position position="108"/>
    </location>
    <ligand>
        <name>GTP</name>
        <dbReference type="ChEBI" id="CHEBI:37565"/>
    </ligand>
</feature>
<keyword evidence="8 18" id="KW-0547">Nucleotide-binding</keyword>
<keyword evidence="13 21" id="KW-0333">Golgi apparatus</keyword>
<evidence type="ECO:0000256" key="13">
    <source>
        <dbReference type="ARBA" id="ARBA00023034"/>
    </source>
</evidence>
<dbReference type="PANTHER" id="PTHR45684">
    <property type="entry name" value="RE74312P"/>
    <property type="match status" value="1"/>
</dbReference>
<dbReference type="PROSITE" id="PS51417">
    <property type="entry name" value="ARF"/>
    <property type="match status" value="1"/>
</dbReference>
<evidence type="ECO:0000256" key="10">
    <source>
        <dbReference type="ARBA" id="ARBA00022824"/>
    </source>
</evidence>
<accession>A0A5B0SJJ2</accession>
<feature type="binding site" evidence="18">
    <location>
        <position position="12"/>
    </location>
    <ligand>
        <name>GTP</name>
        <dbReference type="ChEBI" id="CHEBI:37565"/>
    </ligand>
</feature>
<name>A0A5B0SJJ2_PUCGR</name>
<evidence type="ECO:0000256" key="8">
    <source>
        <dbReference type="ARBA" id="ARBA00022741"/>
    </source>
</evidence>
<keyword evidence="14 19" id="KW-0342">GTP-binding</keyword>
<keyword evidence="10 21" id="KW-0256">Endoplasmic reticulum</keyword>
<organism evidence="23 24">
    <name type="scientific">Puccinia graminis f. sp. tritici</name>
    <dbReference type="NCBI Taxonomy" id="56615"/>
    <lineage>
        <taxon>Eukaryota</taxon>
        <taxon>Fungi</taxon>
        <taxon>Dikarya</taxon>
        <taxon>Basidiomycota</taxon>
        <taxon>Pucciniomycotina</taxon>
        <taxon>Pucciniomycetes</taxon>
        <taxon>Pucciniales</taxon>
        <taxon>Pucciniaceae</taxon>
        <taxon>Puccinia</taxon>
    </lineage>
</organism>
<feature type="binding site" evidence="20">
    <location>
        <position position="29"/>
    </location>
    <ligand>
        <name>Mg(2+)</name>
        <dbReference type="ChEBI" id="CHEBI:18420"/>
    </ligand>
</feature>
<keyword evidence="16" id="KW-0968">Cytoplasmic vesicle</keyword>
<dbReference type="PROSITE" id="PS51422">
    <property type="entry name" value="SAR1"/>
    <property type="match status" value="1"/>
</dbReference>
<feature type="binding site" evidence="19">
    <location>
        <position position="51"/>
    </location>
    <ligand>
        <name>GTP</name>
        <dbReference type="ChEBI" id="CHEBI:37565"/>
    </ligand>
</feature>
<evidence type="ECO:0000256" key="1">
    <source>
        <dbReference type="ARBA" id="ARBA00004255"/>
    </source>
</evidence>
<evidence type="ECO:0000256" key="20">
    <source>
        <dbReference type="PIRSR" id="PIRSR606689-2"/>
    </source>
</evidence>
<dbReference type="AlphaFoldDB" id="A0A5B0SJJ2"/>
<dbReference type="GO" id="GO:0006886">
    <property type="term" value="P:intracellular protein transport"/>
    <property type="evidence" value="ECO:0007669"/>
    <property type="project" value="InterPro"/>
</dbReference>
<evidence type="ECO:0000256" key="15">
    <source>
        <dbReference type="ARBA" id="ARBA00023136"/>
    </source>
</evidence>
<evidence type="ECO:0000313" key="23">
    <source>
        <dbReference type="EMBL" id="KAA1137997.1"/>
    </source>
</evidence>
<dbReference type="InterPro" id="IPR006687">
    <property type="entry name" value="Small_GTPase_SAR1"/>
</dbReference>
<dbReference type="GO" id="GO:0000139">
    <property type="term" value="C:Golgi membrane"/>
    <property type="evidence" value="ECO:0007669"/>
    <property type="project" value="UniProtKB-SubCell"/>
</dbReference>
<dbReference type="Gene3D" id="3.40.50.300">
    <property type="entry name" value="P-loop containing nucleotide triphosphate hydrolases"/>
    <property type="match status" value="1"/>
</dbReference>
<keyword evidence="15" id="KW-0472">Membrane</keyword>
<gene>
    <name evidence="23" type="primary">SAR1_1</name>
    <name evidence="23" type="ORF">PGTUg99_020638</name>
</gene>
<keyword evidence="7 21" id="KW-0813">Transport</keyword>
<evidence type="ECO:0000256" key="22">
    <source>
        <dbReference type="SAM" id="MobiDB-lite"/>
    </source>
</evidence>
<dbReference type="SUPFAM" id="SSF52540">
    <property type="entry name" value="P-loop containing nucleoside triphosphate hydrolases"/>
    <property type="match status" value="1"/>
</dbReference>
<dbReference type="FunFam" id="3.40.50.300:FF:000161">
    <property type="entry name" value="Small COPII coat GTPase"/>
    <property type="match status" value="1"/>
</dbReference>
<feature type="binding site" evidence="19">
    <location>
        <begin position="107"/>
        <end position="110"/>
    </location>
    <ligand>
        <name>GTP</name>
        <dbReference type="ChEBI" id="CHEBI:37565"/>
    </ligand>
</feature>
<protein>
    <recommendedName>
        <fullName evidence="6">Small COPII coat GTPase SAR1</fullName>
    </recommendedName>
    <alternativeName>
        <fullName evidence="5">Small COPII coat GTPase sar1</fullName>
    </alternativeName>
</protein>
<evidence type="ECO:0000256" key="17">
    <source>
        <dbReference type="PIRSR" id="PIRSR606687-1"/>
    </source>
</evidence>
<feature type="region of interest" description="Disordered" evidence="22">
    <location>
        <begin position="198"/>
        <end position="223"/>
    </location>
</feature>
<dbReference type="NCBIfam" id="TIGR00231">
    <property type="entry name" value="small_GTP"/>
    <property type="match status" value="1"/>
</dbReference>
<dbReference type="InterPro" id="IPR027417">
    <property type="entry name" value="P-loop_NTPase"/>
</dbReference>
<comment type="caution">
    <text evidence="23">The sequence shown here is derived from an EMBL/GenBank/DDBJ whole genome shotgun (WGS) entry which is preliminary data.</text>
</comment>
<dbReference type="EMBL" id="VDEP01000004">
    <property type="protein sequence ID" value="KAA1137997.1"/>
    <property type="molecule type" value="Genomic_DNA"/>
</dbReference>
<evidence type="ECO:0000256" key="4">
    <source>
        <dbReference type="ARBA" id="ARBA00007507"/>
    </source>
</evidence>
<dbReference type="GO" id="GO:0012507">
    <property type="term" value="C:ER to Golgi transport vesicle membrane"/>
    <property type="evidence" value="ECO:0007669"/>
    <property type="project" value="UniProtKB-SubCell"/>
</dbReference>
<feature type="binding site" evidence="17">
    <location>
        <position position="7"/>
    </location>
    <ligand>
        <name>Mg(2+)</name>
        <dbReference type="ChEBI" id="CHEBI:18420"/>
    </ligand>
</feature>
<evidence type="ECO:0000256" key="5">
    <source>
        <dbReference type="ARBA" id="ARBA00019961"/>
    </source>
</evidence>
<keyword evidence="9" id="KW-0378">Hydrolase</keyword>
<evidence type="ECO:0000256" key="19">
    <source>
        <dbReference type="PIRSR" id="PIRSR606689-1"/>
    </source>
</evidence>
<feature type="binding site" evidence="18">
    <location>
        <position position="10"/>
    </location>
    <ligand>
        <name>GTP</name>
        <dbReference type="ChEBI" id="CHEBI:37565"/>
    </ligand>
</feature>
<evidence type="ECO:0000256" key="16">
    <source>
        <dbReference type="ARBA" id="ARBA00023329"/>
    </source>
</evidence>
<keyword evidence="12 21" id="KW-0653">Protein transport</keyword>
<evidence type="ECO:0000256" key="14">
    <source>
        <dbReference type="ARBA" id="ARBA00023134"/>
    </source>
</evidence>
<feature type="binding site" evidence="18">
    <location>
        <position position="110"/>
    </location>
    <ligand>
        <name>GTP</name>
        <dbReference type="ChEBI" id="CHEBI:37565"/>
    </ligand>
</feature>